<comment type="caution">
    <text evidence="3">Lacks conserved residue(s) required for the propagation of feature annotation.</text>
</comment>
<protein>
    <submittedName>
        <fullName evidence="5">Uncharacterized protein</fullName>
    </submittedName>
</protein>
<evidence type="ECO:0000256" key="3">
    <source>
        <dbReference type="PROSITE-ProRule" id="PRU01191"/>
    </source>
</evidence>
<dbReference type="AlphaFoldDB" id="W1P3F6"/>
<proteinExistence type="inferred from homology"/>
<dbReference type="STRING" id="13333.W1P3F6"/>
<dbReference type="Pfam" id="PF03514">
    <property type="entry name" value="GRAS"/>
    <property type="match status" value="1"/>
</dbReference>
<dbReference type="InterPro" id="IPR005202">
    <property type="entry name" value="TF_GRAS"/>
</dbReference>
<accession>W1P3F6</accession>
<evidence type="ECO:0000313" key="6">
    <source>
        <dbReference type="Proteomes" id="UP000017836"/>
    </source>
</evidence>
<keyword evidence="1" id="KW-0805">Transcription regulation</keyword>
<gene>
    <name evidence="5" type="ORF">AMTR_s00045p00167910</name>
</gene>
<keyword evidence="2" id="KW-0804">Transcription</keyword>
<feature type="region of interest" description="Disordered" evidence="4">
    <location>
        <begin position="1"/>
        <end position="36"/>
    </location>
</feature>
<dbReference type="HOGENOM" id="CLU_088366_0_0_1"/>
<dbReference type="Proteomes" id="UP000017836">
    <property type="component" value="Unassembled WGS sequence"/>
</dbReference>
<comment type="similarity">
    <text evidence="3">Belongs to the GRAS family.</text>
</comment>
<keyword evidence="6" id="KW-1185">Reference proteome</keyword>
<feature type="compositionally biased region" description="Low complexity" evidence="4">
    <location>
        <begin position="11"/>
        <end position="21"/>
    </location>
</feature>
<dbReference type="Gramene" id="ERN02116">
    <property type="protein sequence ID" value="ERN02116"/>
    <property type="gene ID" value="AMTR_s00045p00167910"/>
</dbReference>
<organism evidence="5 6">
    <name type="scientific">Amborella trichopoda</name>
    <dbReference type="NCBI Taxonomy" id="13333"/>
    <lineage>
        <taxon>Eukaryota</taxon>
        <taxon>Viridiplantae</taxon>
        <taxon>Streptophyta</taxon>
        <taxon>Embryophyta</taxon>
        <taxon>Tracheophyta</taxon>
        <taxon>Spermatophyta</taxon>
        <taxon>Magnoliopsida</taxon>
        <taxon>Amborellales</taxon>
        <taxon>Amborellaceae</taxon>
        <taxon>Amborella</taxon>
    </lineage>
</organism>
<name>W1P3F6_AMBTC</name>
<dbReference type="EMBL" id="KI394661">
    <property type="protein sequence ID" value="ERN02116.1"/>
    <property type="molecule type" value="Genomic_DNA"/>
</dbReference>
<evidence type="ECO:0000256" key="4">
    <source>
        <dbReference type="SAM" id="MobiDB-lite"/>
    </source>
</evidence>
<evidence type="ECO:0000256" key="1">
    <source>
        <dbReference type="ARBA" id="ARBA00023015"/>
    </source>
</evidence>
<evidence type="ECO:0000256" key="2">
    <source>
        <dbReference type="ARBA" id="ARBA00023163"/>
    </source>
</evidence>
<evidence type="ECO:0000313" key="5">
    <source>
        <dbReference type="EMBL" id="ERN02116.1"/>
    </source>
</evidence>
<dbReference type="eggNOG" id="ENOG502QQYY">
    <property type="taxonomic scope" value="Eukaryota"/>
</dbReference>
<reference evidence="6" key="1">
    <citation type="journal article" date="2013" name="Science">
        <title>The Amborella genome and the evolution of flowering plants.</title>
        <authorList>
            <consortium name="Amborella Genome Project"/>
        </authorList>
    </citation>
    <scope>NUCLEOTIDE SEQUENCE [LARGE SCALE GENOMIC DNA]</scope>
</reference>
<sequence length="215" mass="23856">MAFLAPEEQSESTGSSSTINTPPHSGSLNDQEMVPIADVLAQTDHGTSTNKEKPYPISLASLKILKSHRELSRRLSGSSAVKRSTNIGRERKLGGERKLSIEEVMRIAGGQYLTAGRNLSSPSNPHSLKLFDLTTEDFNNIELAHLLLSSAEKIANHEYDRAKRLLMMCGSESSPLSNPVQRLVFHFAKALRERVGRETGMKSLKPEYIEREKQI</sequence>
<dbReference type="PROSITE" id="PS50985">
    <property type="entry name" value="GRAS"/>
    <property type="match status" value="1"/>
</dbReference>